<comment type="caution">
    <text evidence="1">The sequence shown here is derived from an EMBL/GenBank/DDBJ whole genome shotgun (WGS) entry which is preliminary data.</text>
</comment>
<gene>
    <name evidence="1" type="ORF">D1164_20415</name>
</gene>
<dbReference type="PANTHER" id="PTHR37489:SF1">
    <property type="entry name" value="DUF3500 DOMAIN-CONTAINING PROTEIN"/>
    <property type="match status" value="1"/>
</dbReference>
<dbReference type="Proteomes" id="UP000266441">
    <property type="component" value="Unassembled WGS sequence"/>
</dbReference>
<dbReference type="OrthoDB" id="581140at2"/>
<keyword evidence="2" id="KW-1185">Reference proteome</keyword>
<dbReference type="AlphaFoldDB" id="A0A399CXZ8"/>
<name>A0A399CXZ8_9BACT</name>
<reference evidence="1 2" key="1">
    <citation type="journal article" date="2015" name="Int. J. Syst. Evol. Microbiol.">
        <title>Mariniphaga sediminis sp. nov., isolated from coastal sediment.</title>
        <authorList>
            <person name="Wang F.Q."/>
            <person name="Shen Q.Y."/>
            <person name="Chen G.J."/>
            <person name="Du Z.J."/>
        </authorList>
    </citation>
    <scope>NUCLEOTIDE SEQUENCE [LARGE SCALE GENOMIC DNA]</scope>
    <source>
        <strain evidence="1 2">SY21</strain>
    </source>
</reference>
<accession>A0A399CXZ8</accession>
<protein>
    <submittedName>
        <fullName evidence="1">DUF3500 domain-containing protein</fullName>
    </submittedName>
</protein>
<dbReference type="EMBL" id="QWET01000022">
    <property type="protein sequence ID" value="RIH63352.1"/>
    <property type="molecule type" value="Genomic_DNA"/>
</dbReference>
<sequence length="373" mass="42798">MKRFGQNRNRWAGSYKRVIISLPVILLFLLTGFVKDYTPDQNIKNMNPDVSAKQKEKSGKAVKFLHSLNQAQRDKTQFTFGDSSKTKWHYLPGASWDREGIQLHELNETQKGLLFSLLQDFLSKSGYSKTKRIIELEEVLAQLGGSPSLRDPEKYFAAFYGNPERDSLWSWSFEGHHISLNFTVLNNTVSMTPLFFGANPAVIPDGKRKGERTLDKEEDIGLELIHSMSASQKQTALFQENAFPDITTTNATEVNPPAPVGIAVKELNHTQQNIVIKLLNEYLSAMPTELASKRMENLRKEEFEEIHFGWAGATKLGEPHYYRIQGKTFLVEFDNTQNNANHIHTVWRDFDGDFGRDLIREHYQTSDHHHNYH</sequence>
<dbReference type="InterPro" id="IPR021889">
    <property type="entry name" value="DUF3500"/>
</dbReference>
<dbReference type="Pfam" id="PF12006">
    <property type="entry name" value="DUF3500"/>
    <property type="match status" value="1"/>
</dbReference>
<evidence type="ECO:0000313" key="2">
    <source>
        <dbReference type="Proteomes" id="UP000266441"/>
    </source>
</evidence>
<proteinExistence type="predicted"/>
<dbReference type="PANTHER" id="PTHR37489">
    <property type="entry name" value="DUF3500 DOMAIN-CONTAINING PROTEIN"/>
    <property type="match status" value="1"/>
</dbReference>
<dbReference type="RefSeq" id="WP_119351757.1">
    <property type="nucleotide sequence ID" value="NZ_QWET01000022.1"/>
</dbReference>
<evidence type="ECO:0000313" key="1">
    <source>
        <dbReference type="EMBL" id="RIH63352.1"/>
    </source>
</evidence>
<organism evidence="1 2">
    <name type="scientific">Mariniphaga sediminis</name>
    <dbReference type="NCBI Taxonomy" id="1628158"/>
    <lineage>
        <taxon>Bacteria</taxon>
        <taxon>Pseudomonadati</taxon>
        <taxon>Bacteroidota</taxon>
        <taxon>Bacteroidia</taxon>
        <taxon>Marinilabiliales</taxon>
        <taxon>Prolixibacteraceae</taxon>
        <taxon>Mariniphaga</taxon>
    </lineage>
</organism>